<keyword evidence="1" id="KW-0560">Oxidoreductase</keyword>
<protein>
    <recommendedName>
        <fullName evidence="4">NAD(P)-binding protein</fullName>
    </recommendedName>
</protein>
<dbReference type="PANTHER" id="PTHR47534">
    <property type="entry name" value="YALI0E05731P"/>
    <property type="match status" value="1"/>
</dbReference>
<keyword evidence="3" id="KW-1185">Reference proteome</keyword>
<dbReference type="AlphaFoldDB" id="A0A8H7TAH1"/>
<proteinExistence type="predicted"/>
<comment type="caution">
    <text evidence="2">The sequence shown here is derived from an EMBL/GenBank/DDBJ whole genome shotgun (WGS) entry which is preliminary data.</text>
</comment>
<dbReference type="EMBL" id="JAFJYH010000191">
    <property type="protein sequence ID" value="KAG4416304.1"/>
    <property type="molecule type" value="Genomic_DNA"/>
</dbReference>
<name>A0A8H7TAH1_9HELO</name>
<dbReference type="InterPro" id="IPR052228">
    <property type="entry name" value="Sec_Metab_Biosynth_Oxidored"/>
</dbReference>
<reference evidence="2" key="1">
    <citation type="submission" date="2021-02" db="EMBL/GenBank/DDBJ databases">
        <title>Genome sequence Cadophora malorum strain M34.</title>
        <authorList>
            <person name="Stefanovic E."/>
            <person name="Vu D."/>
            <person name="Scully C."/>
            <person name="Dijksterhuis J."/>
            <person name="Roader J."/>
            <person name="Houbraken J."/>
        </authorList>
    </citation>
    <scope>NUCLEOTIDE SEQUENCE</scope>
    <source>
        <strain evidence="2">M34</strain>
    </source>
</reference>
<sequence>MVSLPTITSRNTTFLTTHPLVAVIVGGTSGLAEYAIRSLIATHSSLPSPSQSSATPSKPSLRIYIIGRNTSAAQTTISDCKAICPGPEVELIFVKVEDLSLLGDVNRVCGEVVRLEREKEQEQNKRGGELLPLLLASCLPTGAHITSIYAAGMEATLFPSDISLRQPGHYTFSDVRSHAVHMTTLFFESLVQKHPGKLVATYVYPGLVITPGMYREGYPLWFRVLRAIFGGLGIMKLVSLSSEEAGNRMVWTFAGAGFVSREGEGMVGTDGVRGGGAYAVGRLGEVCQDGKAYEEIRKGDLKERIWEHTWKAFEVIEKGGVFED</sequence>
<gene>
    <name evidence="2" type="ORF">IFR04_010585</name>
</gene>
<evidence type="ECO:0008006" key="4">
    <source>
        <dbReference type="Google" id="ProtNLM"/>
    </source>
</evidence>
<evidence type="ECO:0000256" key="1">
    <source>
        <dbReference type="ARBA" id="ARBA00023002"/>
    </source>
</evidence>
<evidence type="ECO:0000313" key="2">
    <source>
        <dbReference type="EMBL" id="KAG4416304.1"/>
    </source>
</evidence>
<dbReference type="GO" id="GO:0016491">
    <property type="term" value="F:oxidoreductase activity"/>
    <property type="evidence" value="ECO:0007669"/>
    <property type="project" value="UniProtKB-KW"/>
</dbReference>
<dbReference type="PANTHER" id="PTHR47534:SF3">
    <property type="entry name" value="ALCOHOL DEHYDROGENASE-LIKE C-TERMINAL DOMAIN-CONTAINING PROTEIN"/>
    <property type="match status" value="1"/>
</dbReference>
<organism evidence="2 3">
    <name type="scientific">Cadophora malorum</name>
    <dbReference type="NCBI Taxonomy" id="108018"/>
    <lineage>
        <taxon>Eukaryota</taxon>
        <taxon>Fungi</taxon>
        <taxon>Dikarya</taxon>
        <taxon>Ascomycota</taxon>
        <taxon>Pezizomycotina</taxon>
        <taxon>Leotiomycetes</taxon>
        <taxon>Helotiales</taxon>
        <taxon>Ploettnerulaceae</taxon>
        <taxon>Cadophora</taxon>
    </lineage>
</organism>
<evidence type="ECO:0000313" key="3">
    <source>
        <dbReference type="Proteomes" id="UP000664132"/>
    </source>
</evidence>
<accession>A0A8H7TAH1</accession>
<dbReference type="OrthoDB" id="2898509at2759"/>
<dbReference type="Proteomes" id="UP000664132">
    <property type="component" value="Unassembled WGS sequence"/>
</dbReference>